<dbReference type="EMBL" id="JBGFSN010000004">
    <property type="protein sequence ID" value="MFH8133599.1"/>
    <property type="molecule type" value="Genomic_DNA"/>
</dbReference>
<gene>
    <name evidence="1" type="ORF">ABU178_05325</name>
</gene>
<accession>A0ABW7PUC1</accession>
<sequence>MSENNRDLMPYNLFYCDERLLVQNIDGHLVDIGGATQQQGKYHWQLDGNDEQGDVSESAQAMLQDVEKHLSFLFLDGQFTSLPDLSKQYGDRLDSAPAREILLHELNDDDEQDIR</sequence>
<organism evidence="1 2">
    <name type="scientific">Pantoea osteomyelitidis</name>
    <dbReference type="NCBI Taxonomy" id="3230026"/>
    <lineage>
        <taxon>Bacteria</taxon>
        <taxon>Pseudomonadati</taxon>
        <taxon>Pseudomonadota</taxon>
        <taxon>Gammaproteobacteria</taxon>
        <taxon>Enterobacterales</taxon>
        <taxon>Erwiniaceae</taxon>
        <taxon>Pantoea</taxon>
    </lineage>
</organism>
<keyword evidence="2" id="KW-1185">Reference proteome</keyword>
<name>A0ABW7PUC1_9GAMM</name>
<comment type="caution">
    <text evidence="1">The sequence shown here is derived from an EMBL/GenBank/DDBJ whole genome shotgun (WGS) entry which is preliminary data.</text>
</comment>
<evidence type="ECO:0000313" key="2">
    <source>
        <dbReference type="Proteomes" id="UP001611251"/>
    </source>
</evidence>
<evidence type="ECO:0000313" key="1">
    <source>
        <dbReference type="EMBL" id="MFH8133599.1"/>
    </source>
</evidence>
<proteinExistence type="predicted"/>
<protein>
    <submittedName>
        <fullName evidence="1">Uncharacterized protein</fullName>
    </submittedName>
</protein>
<dbReference type="RefSeq" id="WP_397212706.1">
    <property type="nucleotide sequence ID" value="NZ_JBGFSN010000004.1"/>
</dbReference>
<dbReference type="Proteomes" id="UP001611251">
    <property type="component" value="Unassembled WGS sequence"/>
</dbReference>
<reference evidence="1 2" key="1">
    <citation type="submission" date="2024-08" db="EMBL/GenBank/DDBJ databases">
        <title>Pantoea ronii - a newly identified human opportunistic pathogen.</title>
        <authorList>
            <person name="Keidar-Friedman D."/>
            <person name="Sorek N."/>
            <person name="Leshin-Carmel D."/>
            <person name="Tsur A."/>
            <person name="Amsalem M."/>
            <person name="Tolkach D."/>
            <person name="Brosh-Nissimov T."/>
        </authorList>
    </citation>
    <scope>NUCLEOTIDE SEQUENCE [LARGE SCALE GENOMIC DNA]</scope>
    <source>
        <strain evidence="1 2">AA23256</strain>
    </source>
</reference>